<evidence type="ECO:0008006" key="3">
    <source>
        <dbReference type="Google" id="ProtNLM"/>
    </source>
</evidence>
<name>A0A448ZX95_METOS</name>
<evidence type="ECO:0000313" key="2">
    <source>
        <dbReference type="Proteomes" id="UP000290482"/>
    </source>
</evidence>
<dbReference type="PROSITE" id="PS51257">
    <property type="entry name" value="PROKAR_LIPOPROTEIN"/>
    <property type="match status" value="1"/>
</dbReference>
<dbReference type="KEGG" id="mob:NCTC10112_00459"/>
<dbReference type="EMBL" id="LR214940">
    <property type="protein sequence ID" value="VEU55872.1"/>
    <property type="molecule type" value="Genomic_DNA"/>
</dbReference>
<dbReference type="AlphaFoldDB" id="A0A448ZX95"/>
<reference evidence="1 2" key="1">
    <citation type="submission" date="2019-01" db="EMBL/GenBank/DDBJ databases">
        <authorList>
            <consortium name="Pathogen Informatics"/>
        </authorList>
    </citation>
    <scope>NUCLEOTIDE SEQUENCE [LARGE SCALE GENOMIC DNA]</scope>
    <source>
        <strain evidence="1 2">NCTC10112</strain>
    </source>
</reference>
<protein>
    <recommendedName>
        <fullName evidence="3">Lipoprotein</fullName>
    </recommendedName>
</protein>
<keyword evidence="2" id="KW-1185">Reference proteome</keyword>
<dbReference type="Proteomes" id="UP000290482">
    <property type="component" value="Chromosome"/>
</dbReference>
<evidence type="ECO:0000313" key="1">
    <source>
        <dbReference type="EMBL" id="VEU55872.1"/>
    </source>
</evidence>
<sequence length="637" mass="75094">MEKRITKFLLCSLPTMPLFPILISCKNKDNEEIKIIEDNVDRRYSKKEALSDISKFLDGYKKSLFDYLNSPDLGISENLKKQFTESTFLEFTVINNVDKKGHIQNAWIYDFSDKNINFISEFWRLANITIDEIETYSTTNAIDKKLSYKIFEQFELFLELMFDFYLKDFTKLAQEKTKNPTLEPKDILESVNITNGESFKKFFKYVGTLKEEFDSLLLLFVNNTKLNANVNSIPNIDLKIKQFVSEMKMINSDIQKYLNVCVTSYEKDNLPLSVYLDYLLTKIKIKIDEQTKVALDKSFEVSEQKNIFKLEWEKQLKLFSNLIQSIIQKFGSFANLTQNIKSEIVGQVFDRESIETLLSNNVKNYAEKIQKILELYEIKKELVDKVLEKEIFKLDTGSYYKDNKKYSNDIFDAVSQLVDGWNAHPYLKNSTFSLISNLLNLYTTRQINSFVKFIIAKNQKNKITYDEFKNNNSSEDFNFQQLISENKSLLDYYWMSFANEAVYKSISAINDLKNDKDIEIKIKPLLDFNNSYFEILKNIMIEKDFMTRFNQSNMISMLLLYNDIKTEWVKKRNEAIEKAIKDFSSQSQVDFKNEYKKFYLLSEKFFGISPLQKGIFLGLNNFNQLEKKFLKELEKIN</sequence>
<gene>
    <name evidence="1" type="ORF">NCTC10112_00459</name>
</gene>
<proteinExistence type="predicted"/>
<dbReference type="RefSeq" id="WP_022935834.1">
    <property type="nucleotide sequence ID" value="NZ_LR214940.1"/>
</dbReference>
<accession>A0A448ZX95</accession>
<organism evidence="1 2">
    <name type="scientific">Metamycoplasma orale</name>
    <name type="common">Mycoplasma orale</name>
    <dbReference type="NCBI Taxonomy" id="2121"/>
    <lineage>
        <taxon>Bacteria</taxon>
        <taxon>Bacillati</taxon>
        <taxon>Mycoplasmatota</taxon>
        <taxon>Mycoplasmoidales</taxon>
        <taxon>Metamycoplasmataceae</taxon>
        <taxon>Metamycoplasma</taxon>
    </lineage>
</organism>